<evidence type="ECO:0000313" key="2">
    <source>
        <dbReference type="EMBL" id="QOR45592.1"/>
    </source>
</evidence>
<sequence>MANSMRLGRMGAVIVAASIVALLASVLVPFLRPAATPLKSAQGPVVVVGMTGVPWEAVGPRTPTLATLASNAVLANVSVRTFDLTTCSFAGWVTLNTGVRTRGVAQARQSCTEAADLLAGGVEAHRDRLAVWDHILANNEGNLFRPEFGALGATITRAGKSVAAVGGGGAVAIANADGVPYGKTVLVPSRDGVNQSIAEAYGKVKGADVVVVDLGTAHRDSTPSSALEAAFVPPGKVSARTRSAAERIDAQLAALVEELEPGTTLIVTSLGDADRQTARLQIFMETVIGQKTMGGTTSGGRLLTSASTRQPGLIQNVDVHAAILDALAIPAPPSAAGATLSVYDQRATPADLAEVNARAIMTRAMVGLFYTLFVAGAGVIYIGMTITIRGGRFGIHHAFSLLVSAAMPAASLLINLLPWWNAGRFSAVTFTLGILAIATAIAGAAMWLAHTAPMKPLTDPERGGFPAVAHAAVLVALMTALTLGIDALLGSPLHASSVLGDQPQSGGRFYGMSNAPFAIWAISMLFLALIAARHLAGHRRARLGVVVTLGLVAIVIDGAPNIGADFGGPPPLLIGFGILTFWAAGVRLTPLRAGVTAIGAIALAILISWLDWLRDTPTHLGAFFQSLIDGQALSVIARKAHQLGTQVPWPAWLVAGAVLVAGFYYLRRTGLHPLHDRGDFPELSVGALAAFATLMVGMLINDSGLVIPLIGGIYMAGLWGIAGLDGNENERYGRKLFETHA</sequence>
<keyword evidence="3" id="KW-1185">Reference proteome</keyword>
<dbReference type="InterPro" id="IPR017850">
    <property type="entry name" value="Alkaline_phosphatase_core_sf"/>
</dbReference>
<feature type="transmembrane region" description="Helical" evidence="1">
    <location>
        <begin position="509"/>
        <end position="531"/>
    </location>
</feature>
<dbReference type="AlphaFoldDB" id="A0A7M1QTX8"/>
<feature type="transmembrane region" description="Helical" evidence="1">
    <location>
        <begin position="543"/>
        <end position="562"/>
    </location>
</feature>
<dbReference type="EMBL" id="CP063213">
    <property type="protein sequence ID" value="QOR45592.1"/>
    <property type="molecule type" value="Genomic_DNA"/>
</dbReference>
<keyword evidence="1" id="KW-0472">Membrane</keyword>
<name>A0A7M1QTX8_9ACTO</name>
<protein>
    <submittedName>
        <fullName evidence="2">Uncharacterized protein</fullName>
    </submittedName>
</protein>
<feature type="transmembrane region" description="Helical" evidence="1">
    <location>
        <begin position="468"/>
        <end position="489"/>
    </location>
</feature>
<proteinExistence type="predicted"/>
<dbReference type="Proteomes" id="UP000595053">
    <property type="component" value="Chromosome"/>
</dbReference>
<feature type="transmembrane region" description="Helical" evidence="1">
    <location>
        <begin position="649"/>
        <end position="666"/>
    </location>
</feature>
<feature type="transmembrane region" description="Helical" evidence="1">
    <location>
        <begin position="568"/>
        <end position="586"/>
    </location>
</feature>
<organism evidence="2 3">
    <name type="scientific">Trueperella pecoris</name>
    <dbReference type="NCBI Taxonomy" id="2733571"/>
    <lineage>
        <taxon>Bacteria</taxon>
        <taxon>Bacillati</taxon>
        <taxon>Actinomycetota</taxon>
        <taxon>Actinomycetes</taxon>
        <taxon>Actinomycetales</taxon>
        <taxon>Actinomycetaceae</taxon>
        <taxon>Trueperella</taxon>
    </lineage>
</organism>
<feature type="transmembrane region" description="Helical" evidence="1">
    <location>
        <begin position="706"/>
        <end position="724"/>
    </location>
</feature>
<dbReference type="SUPFAM" id="SSF53649">
    <property type="entry name" value="Alkaline phosphatase-like"/>
    <property type="match status" value="1"/>
</dbReference>
<gene>
    <name evidence="2" type="ORF">INS88_10140</name>
</gene>
<accession>A0A7M1QTX8</accession>
<evidence type="ECO:0000256" key="1">
    <source>
        <dbReference type="SAM" id="Phobius"/>
    </source>
</evidence>
<reference evidence="2 3" key="1">
    <citation type="submission" date="2020-10" db="EMBL/GenBank/DDBJ databases">
        <title>Trueperella pecoris sp. nov. isolated from bovine and porcine specimens.</title>
        <authorList>
            <person name="Schoenecker L."/>
            <person name="Schnydrig P."/>
            <person name="Brodard I."/>
            <person name="Thomann A."/>
            <person name="Hemphill A."/>
            <person name="Rodriguez-Campos S."/>
            <person name="Perreten V."/>
            <person name="Jores J."/>
            <person name="Kittl S."/>
        </authorList>
    </citation>
    <scope>NUCLEOTIDE SEQUENCE [LARGE SCALE GENOMIC DNA]</scope>
    <source>
        <strain evidence="2 3">15A0121</strain>
    </source>
</reference>
<keyword evidence="1" id="KW-0812">Transmembrane</keyword>
<dbReference type="RefSeq" id="WP_197551128.1">
    <property type="nucleotide sequence ID" value="NZ_CP063213.1"/>
</dbReference>
<feature type="transmembrane region" description="Helical" evidence="1">
    <location>
        <begin position="398"/>
        <end position="420"/>
    </location>
</feature>
<feature type="transmembrane region" description="Helical" evidence="1">
    <location>
        <begin position="12"/>
        <end position="31"/>
    </location>
</feature>
<dbReference type="Gene3D" id="3.40.720.10">
    <property type="entry name" value="Alkaline Phosphatase, subunit A"/>
    <property type="match status" value="1"/>
</dbReference>
<keyword evidence="1" id="KW-1133">Transmembrane helix</keyword>
<feature type="transmembrane region" description="Helical" evidence="1">
    <location>
        <begin position="364"/>
        <end position="386"/>
    </location>
</feature>
<feature type="transmembrane region" description="Helical" evidence="1">
    <location>
        <begin position="593"/>
        <end position="610"/>
    </location>
</feature>
<feature type="transmembrane region" description="Helical" evidence="1">
    <location>
        <begin position="678"/>
        <end position="700"/>
    </location>
</feature>
<feature type="transmembrane region" description="Helical" evidence="1">
    <location>
        <begin position="426"/>
        <end position="448"/>
    </location>
</feature>
<evidence type="ECO:0000313" key="3">
    <source>
        <dbReference type="Proteomes" id="UP000595053"/>
    </source>
</evidence>